<dbReference type="InterPro" id="IPR029052">
    <property type="entry name" value="Metallo-depent_PP-like"/>
</dbReference>
<dbReference type="eggNOG" id="COG0639">
    <property type="taxonomic scope" value="Bacteria"/>
</dbReference>
<accession>D3FDN1</accession>
<dbReference type="OrthoDB" id="9813918at2"/>
<reference evidence="4" key="2">
    <citation type="submission" date="2010-01" db="EMBL/GenBank/DDBJ databases">
        <title>The complete genome of Conexibacter woesei DSM 14684.</title>
        <authorList>
            <consortium name="US DOE Joint Genome Institute (JGI-PGF)"/>
            <person name="Lucas S."/>
            <person name="Copeland A."/>
            <person name="Lapidus A."/>
            <person name="Glavina del Rio T."/>
            <person name="Dalin E."/>
            <person name="Tice H."/>
            <person name="Bruce D."/>
            <person name="Goodwin L."/>
            <person name="Pitluck S."/>
            <person name="Kyrpides N."/>
            <person name="Mavromatis K."/>
            <person name="Ivanova N."/>
            <person name="Mikhailova N."/>
            <person name="Chertkov O."/>
            <person name="Brettin T."/>
            <person name="Detter J.C."/>
            <person name="Han C."/>
            <person name="Larimer F."/>
            <person name="Land M."/>
            <person name="Hauser L."/>
            <person name="Markowitz V."/>
            <person name="Cheng J.-F."/>
            <person name="Hugenholtz P."/>
            <person name="Woyke T."/>
            <person name="Wu D."/>
            <person name="Pukall R."/>
            <person name="Steenblock K."/>
            <person name="Schneider S."/>
            <person name="Klenk H.-P."/>
            <person name="Eisen J.A."/>
        </authorList>
    </citation>
    <scope>NUCLEOTIDE SEQUENCE [LARGE SCALE GENOMIC DNA]</scope>
    <source>
        <strain evidence="4">DSM 14684 / CIP 108061 / JCM 11494 / NBRC 100937 / ID131577</strain>
    </source>
</reference>
<dbReference type="PIRSF" id="PIRSF000883">
    <property type="entry name" value="Pesterase_MJ0912"/>
    <property type="match status" value="1"/>
</dbReference>
<name>D3FDN1_CONWI</name>
<dbReference type="Pfam" id="PF12850">
    <property type="entry name" value="Metallophos_2"/>
    <property type="match status" value="1"/>
</dbReference>
<protein>
    <submittedName>
        <fullName evidence="3">Metallophosphoesterase</fullName>
    </submittedName>
</protein>
<dbReference type="AlphaFoldDB" id="D3FDN1"/>
<gene>
    <name evidence="3" type="ordered locus">Cwoe_1174</name>
</gene>
<evidence type="ECO:0000313" key="4">
    <source>
        <dbReference type="Proteomes" id="UP000008229"/>
    </source>
</evidence>
<comment type="similarity">
    <text evidence="1">Belongs to the metallophosphoesterase superfamily. YfcE family.</text>
</comment>
<dbReference type="SUPFAM" id="SSF56300">
    <property type="entry name" value="Metallo-dependent phosphatases"/>
    <property type="match status" value="1"/>
</dbReference>
<dbReference type="InterPro" id="IPR024654">
    <property type="entry name" value="Calcineurin-like_PHP_lpxH"/>
</dbReference>
<dbReference type="KEGG" id="cwo:Cwoe_1174"/>
<organism evidence="3 4">
    <name type="scientific">Conexibacter woesei (strain DSM 14684 / CCUG 47730 / CIP 108061 / JCM 11494 / NBRC 100937 / ID131577)</name>
    <dbReference type="NCBI Taxonomy" id="469383"/>
    <lineage>
        <taxon>Bacteria</taxon>
        <taxon>Bacillati</taxon>
        <taxon>Actinomycetota</taxon>
        <taxon>Thermoleophilia</taxon>
        <taxon>Solirubrobacterales</taxon>
        <taxon>Conexibacteraceae</taxon>
        <taxon>Conexibacter</taxon>
    </lineage>
</organism>
<dbReference type="RefSeq" id="WP_012932656.1">
    <property type="nucleotide sequence ID" value="NC_013739.1"/>
</dbReference>
<reference evidence="3 4" key="1">
    <citation type="journal article" date="2010" name="Stand. Genomic Sci.">
        <title>Complete genome sequence of Conexibacter woesei type strain (ID131577).</title>
        <authorList>
            <person name="Pukall R."/>
            <person name="Lapidus A."/>
            <person name="Glavina Del Rio T."/>
            <person name="Copeland A."/>
            <person name="Tice H."/>
            <person name="Cheng J.-F."/>
            <person name="Lucas S."/>
            <person name="Chen F."/>
            <person name="Nolan M."/>
            <person name="Bruce D."/>
            <person name="Goodwin L."/>
            <person name="Pitluck S."/>
            <person name="Mavromatis K."/>
            <person name="Ivanova N."/>
            <person name="Ovchinnikova G."/>
            <person name="Pati A."/>
            <person name="Chen A."/>
            <person name="Palaniappan K."/>
            <person name="Land M."/>
            <person name="Hauser L."/>
            <person name="Chang Y.-J."/>
            <person name="Jeffries C.D."/>
            <person name="Chain P."/>
            <person name="Meincke L."/>
            <person name="Sims D."/>
            <person name="Brettin T."/>
            <person name="Detter J.C."/>
            <person name="Rohde M."/>
            <person name="Goeker M."/>
            <person name="Bristow J."/>
            <person name="Eisen J.A."/>
            <person name="Markowitz V."/>
            <person name="Kyrpides N.C."/>
            <person name="Klenk H.-P."/>
            <person name="Hugenholtz P."/>
        </authorList>
    </citation>
    <scope>NUCLEOTIDE SEQUENCE [LARGE SCALE GENOMIC DNA]</scope>
    <source>
        <strain evidence="4">DSM 14684 / CIP 108061 / JCM 11494 / NBRC 100937 / ID131577</strain>
    </source>
</reference>
<dbReference type="InterPro" id="IPR011152">
    <property type="entry name" value="Pesterase_MJ0912"/>
</dbReference>
<dbReference type="EMBL" id="CP001854">
    <property type="protein sequence ID" value="ADB49605.1"/>
    <property type="molecule type" value="Genomic_DNA"/>
</dbReference>
<evidence type="ECO:0000313" key="3">
    <source>
        <dbReference type="EMBL" id="ADB49605.1"/>
    </source>
</evidence>
<dbReference type="HOGENOM" id="CLU_074761_1_1_11"/>
<dbReference type="Gene3D" id="3.60.21.10">
    <property type="match status" value="1"/>
</dbReference>
<evidence type="ECO:0000259" key="2">
    <source>
        <dbReference type="Pfam" id="PF12850"/>
    </source>
</evidence>
<evidence type="ECO:0000256" key="1">
    <source>
        <dbReference type="ARBA" id="ARBA00008950"/>
    </source>
</evidence>
<dbReference type="Proteomes" id="UP000008229">
    <property type="component" value="Chromosome"/>
</dbReference>
<feature type="domain" description="Calcineurin-like phosphoesterase" evidence="2">
    <location>
        <begin position="2"/>
        <end position="181"/>
    </location>
</feature>
<keyword evidence="4" id="KW-1185">Reference proteome</keyword>
<dbReference type="STRING" id="469383.Cwoe_1174"/>
<proteinExistence type="inferred from homology"/>
<sequence>MLAVLYDVHGNLPALDAVLADARVAGASRWLLGGDYALFGAWPAETIARLGELTAAIWIRGNGERWVNAPAEALPPARAAARWCADQLGPDTVARLAALPEQAVLDGVRYCHASPVSDMIGVLPESQPGEGALFIGVREPRLVFGHTHLPLERVTDQGLELLNPGSVGMPFDRDPRAAYALVGDDGTVQRRRVAYDHAASAAAVRAALGADGELVARRIEQARVDPEMG</sequence>